<accession>R0BJB2</accession>
<gene>
    <name evidence="1" type="ORF">HMPREF1083_02399</name>
</gene>
<dbReference type="AlphaFoldDB" id="R0BJB2"/>
<organism evidence="1 2">
    <name type="scientific">[Clostridium] clostridioforme 90A6</name>
    <dbReference type="NCBI Taxonomy" id="999406"/>
    <lineage>
        <taxon>Bacteria</taxon>
        <taxon>Bacillati</taxon>
        <taxon>Bacillota</taxon>
        <taxon>Clostridia</taxon>
        <taxon>Lachnospirales</taxon>
        <taxon>Lachnospiraceae</taxon>
        <taxon>Enterocloster</taxon>
    </lineage>
</organism>
<dbReference type="Proteomes" id="UP000013180">
    <property type="component" value="Unassembled WGS sequence"/>
</dbReference>
<dbReference type="RefSeq" id="WP_002586458.1">
    <property type="nucleotide sequence ID" value="NZ_KB851034.1"/>
</dbReference>
<evidence type="ECO:0000313" key="1">
    <source>
        <dbReference type="EMBL" id="ENZ64480.1"/>
    </source>
</evidence>
<name>R0BJB2_9FIRM</name>
<sequence length="109" mass="13068">MQKVIEKAVIKITQEMERNRKAYNEARGSYNDTGYDRYYNKMTKLDAEYEELKAFLHPEEKSEVPEVYRECDELRQMLRNLKSKWQYLRADLPVSADTIGIDDLLRDVR</sequence>
<dbReference type="PATRIC" id="fig|999406.3.peg.2589"/>
<reference evidence="1" key="1">
    <citation type="submission" date="2013-01" db="EMBL/GenBank/DDBJ databases">
        <title>The Genome Sequence of Clostridium clostridioforme 90A6.</title>
        <authorList>
            <consortium name="The Broad Institute Genome Sequencing Platform"/>
            <person name="Earl A."/>
            <person name="Ward D."/>
            <person name="Feldgarden M."/>
            <person name="Gevers D."/>
            <person name="Courvalin P."/>
            <person name="Lambert T."/>
            <person name="Walker B."/>
            <person name="Young S.K."/>
            <person name="Zeng Q."/>
            <person name="Gargeya S."/>
            <person name="Fitzgerald M."/>
            <person name="Haas B."/>
            <person name="Abouelleil A."/>
            <person name="Alvarado L."/>
            <person name="Arachchi H.M."/>
            <person name="Berlin A.M."/>
            <person name="Chapman S.B."/>
            <person name="Dewar J."/>
            <person name="Goldberg J."/>
            <person name="Griggs A."/>
            <person name="Gujja S."/>
            <person name="Hansen M."/>
            <person name="Howarth C."/>
            <person name="Imamovic A."/>
            <person name="Larimer J."/>
            <person name="McCowan C."/>
            <person name="Murphy C."/>
            <person name="Neiman D."/>
            <person name="Pearson M."/>
            <person name="Priest M."/>
            <person name="Roberts A."/>
            <person name="Saif S."/>
            <person name="Shea T."/>
            <person name="Sisk P."/>
            <person name="Sykes S."/>
            <person name="Wortman J."/>
            <person name="Nusbaum C."/>
            <person name="Birren B."/>
        </authorList>
    </citation>
    <scope>NUCLEOTIDE SEQUENCE [LARGE SCALE GENOMIC DNA]</scope>
    <source>
        <strain evidence="1">90A6</strain>
    </source>
</reference>
<dbReference type="HOGENOM" id="CLU_2179241_0_0_9"/>
<comment type="caution">
    <text evidence="1">The sequence shown here is derived from an EMBL/GenBank/DDBJ whole genome shotgun (WGS) entry which is preliminary data.</text>
</comment>
<dbReference type="EMBL" id="AGYL01000019">
    <property type="protein sequence ID" value="ENZ64480.1"/>
    <property type="molecule type" value="Genomic_DNA"/>
</dbReference>
<proteinExistence type="predicted"/>
<protein>
    <submittedName>
        <fullName evidence="1">Uncharacterized protein</fullName>
    </submittedName>
</protein>
<keyword evidence="2" id="KW-1185">Reference proteome</keyword>
<evidence type="ECO:0000313" key="2">
    <source>
        <dbReference type="Proteomes" id="UP000013180"/>
    </source>
</evidence>